<dbReference type="AlphaFoldDB" id="A0A7X8XUQ7"/>
<accession>A0A7X8XUQ7</accession>
<keyword evidence="1" id="KW-0472">Membrane</keyword>
<evidence type="ECO:0000256" key="1">
    <source>
        <dbReference type="SAM" id="Phobius"/>
    </source>
</evidence>
<evidence type="ECO:0000259" key="2">
    <source>
        <dbReference type="Pfam" id="PF02470"/>
    </source>
</evidence>
<comment type="caution">
    <text evidence="3">The sequence shown here is derived from an EMBL/GenBank/DDBJ whole genome shotgun (WGS) entry which is preliminary data.</text>
</comment>
<evidence type="ECO:0000313" key="4">
    <source>
        <dbReference type="Proteomes" id="UP000585050"/>
    </source>
</evidence>
<keyword evidence="1" id="KW-0812">Transmembrane</keyword>
<keyword evidence="4" id="KW-1185">Reference proteome</keyword>
<dbReference type="PANTHER" id="PTHR33371">
    <property type="entry name" value="INTERMEMBRANE PHOSPHOLIPID TRANSPORT SYSTEM BINDING PROTEIN MLAD-RELATED"/>
    <property type="match status" value="1"/>
</dbReference>
<feature type="transmembrane region" description="Helical" evidence="1">
    <location>
        <begin position="12"/>
        <end position="32"/>
    </location>
</feature>
<name>A0A7X8XUQ7_9BACT</name>
<sequence>MSTIKVELSNEVKVGLFAIICGLTLYVGYKFLKGIDVFSNQNTYYVIYDKTPDLQVSNNVTVNGYIVGRVSNMELLQDQNNKVRVTLDIQEGVSLYRDTKAVIADKGMLGDKQVKLIYQKNNALAKSGSILDGDVENGMFAQLSEKVDPLLASLEATLDTARIVLNGFKGTGAKLDGLLAETTETVHTVNSSGLDQTLHNFRDISEEFKSASQELQPLLAKMSHIADSINNAPLTQTVKEAEMLLANTNKTLEQINNPEGTVGALLTEREMHDQMVRTMSDLDSLFIDFKAHPKRYVHFSVFGKKDKAPKEEKKKDKK</sequence>
<dbReference type="InterPro" id="IPR052336">
    <property type="entry name" value="MlaD_Phospholipid_Transporter"/>
</dbReference>
<dbReference type="InterPro" id="IPR003399">
    <property type="entry name" value="Mce/MlaD"/>
</dbReference>
<organism evidence="3 4">
    <name type="scientific">Flammeovirga agarivorans</name>
    <dbReference type="NCBI Taxonomy" id="2726742"/>
    <lineage>
        <taxon>Bacteria</taxon>
        <taxon>Pseudomonadati</taxon>
        <taxon>Bacteroidota</taxon>
        <taxon>Cytophagia</taxon>
        <taxon>Cytophagales</taxon>
        <taxon>Flammeovirgaceae</taxon>
        <taxon>Flammeovirga</taxon>
    </lineage>
</organism>
<gene>
    <name evidence="3" type="ORF">HGP29_05410</name>
</gene>
<dbReference type="PANTHER" id="PTHR33371:SF4">
    <property type="entry name" value="INTERMEMBRANE PHOSPHOLIPID TRANSPORT SYSTEM BINDING PROTEIN MLAD"/>
    <property type="match status" value="1"/>
</dbReference>
<dbReference type="Pfam" id="PF02470">
    <property type="entry name" value="MlaD"/>
    <property type="match status" value="1"/>
</dbReference>
<dbReference type="Proteomes" id="UP000585050">
    <property type="component" value="Unassembled WGS sequence"/>
</dbReference>
<dbReference type="EMBL" id="JABAIL010000002">
    <property type="protein sequence ID" value="NLR90632.1"/>
    <property type="molecule type" value="Genomic_DNA"/>
</dbReference>
<protein>
    <submittedName>
        <fullName evidence="3">MCE family protein</fullName>
    </submittedName>
</protein>
<keyword evidence="1" id="KW-1133">Transmembrane helix</keyword>
<dbReference type="RefSeq" id="WP_168881357.1">
    <property type="nucleotide sequence ID" value="NZ_JABAIL010000002.1"/>
</dbReference>
<feature type="domain" description="Mce/MlaD" evidence="2">
    <location>
        <begin position="41"/>
        <end position="117"/>
    </location>
</feature>
<proteinExistence type="predicted"/>
<evidence type="ECO:0000313" key="3">
    <source>
        <dbReference type="EMBL" id="NLR90632.1"/>
    </source>
</evidence>
<reference evidence="3 4" key="1">
    <citation type="submission" date="2020-04" db="EMBL/GenBank/DDBJ databases">
        <title>Flammeovirga sp. SR4, a novel species isolated from seawater.</title>
        <authorList>
            <person name="Wang X."/>
        </authorList>
    </citation>
    <scope>NUCLEOTIDE SEQUENCE [LARGE SCALE GENOMIC DNA]</scope>
    <source>
        <strain evidence="3 4">SR4</strain>
    </source>
</reference>